<name>A0A060XS38_ONCMY</name>
<evidence type="ECO:0000313" key="2">
    <source>
        <dbReference type="EMBL" id="CDQ82483.1"/>
    </source>
</evidence>
<evidence type="ECO:0008006" key="4">
    <source>
        <dbReference type="Google" id="ProtNLM"/>
    </source>
</evidence>
<feature type="region of interest" description="Disordered" evidence="1">
    <location>
        <begin position="1"/>
        <end position="24"/>
    </location>
</feature>
<dbReference type="PaxDb" id="8022-A0A060XS38"/>
<sequence length="287" mass="31957">MSVDALRRTKNKNTNIVEESSGCESQVQVQSKAIETSPSRLNPSLSDLLSRLGTTNLGSEQHLASRPSDQHLHQDTIVHSYSLNLDTQTLAGSNSLTGTDPHPHTQPPQTMYYHHHSDSQRSLCGEVDPLFIHKVTAAELVCGESKYKCSGCLRYYDHLGTLLGHIDQGWSEGFSCRVFYRKLKSMQDRSPMVMMNCQSKDARALDIDPKHSSSSIIRLGSASLALAHHPTDERSWDKGQEGRHDPQVAAEDRSDIIASLRQFLMKCVYCIIVAVLSRCLKLSVLNK</sequence>
<proteinExistence type="predicted"/>
<dbReference type="Proteomes" id="UP000193380">
    <property type="component" value="Unassembled WGS sequence"/>
</dbReference>
<feature type="compositionally biased region" description="Polar residues" evidence="1">
    <location>
        <begin position="12"/>
        <end position="24"/>
    </location>
</feature>
<evidence type="ECO:0000256" key="1">
    <source>
        <dbReference type="SAM" id="MobiDB-lite"/>
    </source>
</evidence>
<accession>A0A060XS38</accession>
<organism evidence="2 3">
    <name type="scientific">Oncorhynchus mykiss</name>
    <name type="common">Rainbow trout</name>
    <name type="synonym">Salmo gairdneri</name>
    <dbReference type="NCBI Taxonomy" id="8022"/>
    <lineage>
        <taxon>Eukaryota</taxon>
        <taxon>Metazoa</taxon>
        <taxon>Chordata</taxon>
        <taxon>Craniata</taxon>
        <taxon>Vertebrata</taxon>
        <taxon>Euteleostomi</taxon>
        <taxon>Actinopterygii</taxon>
        <taxon>Neopterygii</taxon>
        <taxon>Teleostei</taxon>
        <taxon>Protacanthopterygii</taxon>
        <taxon>Salmoniformes</taxon>
        <taxon>Salmonidae</taxon>
        <taxon>Salmoninae</taxon>
        <taxon>Oncorhynchus</taxon>
    </lineage>
</organism>
<dbReference type="InterPro" id="IPR040879">
    <property type="entry name" value="Spt46-like"/>
</dbReference>
<dbReference type="Pfam" id="PF17734">
    <property type="entry name" value="Spt46"/>
    <property type="match status" value="1"/>
</dbReference>
<reference evidence="2" key="2">
    <citation type="submission" date="2014-03" db="EMBL/GenBank/DDBJ databases">
        <authorList>
            <person name="Genoscope - CEA"/>
        </authorList>
    </citation>
    <scope>NUCLEOTIDE SEQUENCE</scope>
</reference>
<dbReference type="EMBL" id="FR905986">
    <property type="protein sequence ID" value="CDQ82483.1"/>
    <property type="molecule type" value="Genomic_DNA"/>
</dbReference>
<dbReference type="AlphaFoldDB" id="A0A060XS38"/>
<reference evidence="2" key="1">
    <citation type="journal article" date="2014" name="Nat. Commun.">
        <title>The rainbow trout genome provides novel insights into evolution after whole-genome duplication in vertebrates.</title>
        <authorList>
            <person name="Berthelot C."/>
            <person name="Brunet F."/>
            <person name="Chalopin D."/>
            <person name="Juanchich A."/>
            <person name="Bernard M."/>
            <person name="Noel B."/>
            <person name="Bento P."/>
            <person name="Da Silva C."/>
            <person name="Labadie K."/>
            <person name="Alberti A."/>
            <person name="Aury J.M."/>
            <person name="Louis A."/>
            <person name="Dehais P."/>
            <person name="Bardou P."/>
            <person name="Montfort J."/>
            <person name="Klopp C."/>
            <person name="Cabau C."/>
            <person name="Gaspin C."/>
            <person name="Thorgaard G.H."/>
            <person name="Boussaha M."/>
            <person name="Quillet E."/>
            <person name="Guyomard R."/>
            <person name="Galiana D."/>
            <person name="Bobe J."/>
            <person name="Volff J.N."/>
            <person name="Genet C."/>
            <person name="Wincker P."/>
            <person name="Jaillon O."/>
            <person name="Roest Crollius H."/>
            <person name="Guiguen Y."/>
        </authorList>
    </citation>
    <scope>NUCLEOTIDE SEQUENCE [LARGE SCALE GENOMIC DNA]</scope>
</reference>
<protein>
    <recommendedName>
        <fullName evidence="4">C2H2-type domain-containing protein</fullName>
    </recommendedName>
</protein>
<gene>
    <name evidence="2" type="ORF">GSONMT00013127001</name>
</gene>
<evidence type="ECO:0000313" key="3">
    <source>
        <dbReference type="Proteomes" id="UP000193380"/>
    </source>
</evidence>